<gene>
    <name evidence="1" type="ORF">J1N35_018968</name>
</gene>
<dbReference type="EMBL" id="JAIQCV010000006">
    <property type="protein sequence ID" value="KAH1091711.1"/>
    <property type="molecule type" value="Genomic_DNA"/>
</dbReference>
<name>A0A9D3VPX2_9ROSI</name>
<feature type="non-terminal residue" evidence="1">
    <location>
        <position position="1"/>
    </location>
</feature>
<proteinExistence type="predicted"/>
<evidence type="ECO:0000313" key="1">
    <source>
        <dbReference type="EMBL" id="KAH1091711.1"/>
    </source>
</evidence>
<evidence type="ECO:0000313" key="2">
    <source>
        <dbReference type="Proteomes" id="UP000828251"/>
    </source>
</evidence>
<organism evidence="1 2">
    <name type="scientific">Gossypium stocksii</name>
    <dbReference type="NCBI Taxonomy" id="47602"/>
    <lineage>
        <taxon>Eukaryota</taxon>
        <taxon>Viridiplantae</taxon>
        <taxon>Streptophyta</taxon>
        <taxon>Embryophyta</taxon>
        <taxon>Tracheophyta</taxon>
        <taxon>Spermatophyta</taxon>
        <taxon>Magnoliopsida</taxon>
        <taxon>eudicotyledons</taxon>
        <taxon>Gunneridae</taxon>
        <taxon>Pentapetalae</taxon>
        <taxon>rosids</taxon>
        <taxon>malvids</taxon>
        <taxon>Malvales</taxon>
        <taxon>Malvaceae</taxon>
        <taxon>Malvoideae</taxon>
        <taxon>Gossypium</taxon>
    </lineage>
</organism>
<reference evidence="1 2" key="1">
    <citation type="journal article" date="2021" name="Plant Biotechnol. J.">
        <title>Multi-omics assisted identification of the key and species-specific regulatory components of drought-tolerant mechanisms in Gossypium stocksii.</title>
        <authorList>
            <person name="Yu D."/>
            <person name="Ke L."/>
            <person name="Zhang D."/>
            <person name="Wu Y."/>
            <person name="Sun Y."/>
            <person name="Mei J."/>
            <person name="Sun J."/>
            <person name="Sun Y."/>
        </authorList>
    </citation>
    <scope>NUCLEOTIDE SEQUENCE [LARGE SCALE GENOMIC DNA]</scope>
    <source>
        <strain evidence="2">cv. E1</strain>
        <tissue evidence="1">Leaf</tissue>
    </source>
</reference>
<protein>
    <submittedName>
        <fullName evidence="1">Uncharacterized protein</fullName>
    </submittedName>
</protein>
<dbReference type="Proteomes" id="UP000828251">
    <property type="component" value="Unassembled WGS sequence"/>
</dbReference>
<accession>A0A9D3VPX2</accession>
<comment type="caution">
    <text evidence="1">The sequence shown here is derived from an EMBL/GenBank/DDBJ whole genome shotgun (WGS) entry which is preliminary data.</text>
</comment>
<sequence length="77" mass="8673">LYVSNCNVLQALLEILANPDSLPNRIFEARYFLTCNFMDFVEGILAPYDAERILRIPFVSLNPSIVSFGTTLAQVCM</sequence>
<keyword evidence="2" id="KW-1185">Reference proteome</keyword>
<feature type="non-terminal residue" evidence="1">
    <location>
        <position position="77"/>
    </location>
</feature>
<dbReference type="AlphaFoldDB" id="A0A9D3VPX2"/>